<keyword evidence="10" id="KW-1185">Reference proteome</keyword>
<evidence type="ECO:0000256" key="2">
    <source>
        <dbReference type="ARBA" id="ARBA00022475"/>
    </source>
</evidence>
<reference evidence="9 10" key="1">
    <citation type="submission" date="2016-10" db="EMBL/GenBank/DDBJ databases">
        <authorList>
            <person name="de Groot N.N."/>
        </authorList>
    </citation>
    <scope>NUCLEOTIDE SEQUENCE [LARGE SCALE GENOMIC DNA]</scope>
    <source>
        <strain evidence="9 10">DSM 1736</strain>
    </source>
</reference>
<accession>A0A1G9RYH9</accession>
<dbReference type="Pfam" id="PF02687">
    <property type="entry name" value="FtsX"/>
    <property type="match status" value="1"/>
</dbReference>
<dbReference type="InterPro" id="IPR003838">
    <property type="entry name" value="ABC3_permease_C"/>
</dbReference>
<dbReference type="Proteomes" id="UP000214880">
    <property type="component" value="Unassembled WGS sequence"/>
</dbReference>
<evidence type="ECO:0000313" key="10">
    <source>
        <dbReference type="Proteomes" id="UP000214880"/>
    </source>
</evidence>
<feature type="transmembrane region" description="Helical" evidence="7">
    <location>
        <begin position="355"/>
        <end position="379"/>
    </location>
</feature>
<dbReference type="PANTHER" id="PTHR30572">
    <property type="entry name" value="MEMBRANE COMPONENT OF TRANSPORTER-RELATED"/>
    <property type="match status" value="1"/>
</dbReference>
<evidence type="ECO:0000313" key="9">
    <source>
        <dbReference type="EMBL" id="SDM28338.1"/>
    </source>
</evidence>
<dbReference type="OrthoDB" id="6313at2"/>
<keyword evidence="4 7" id="KW-1133">Transmembrane helix</keyword>
<dbReference type="GO" id="GO:0005886">
    <property type="term" value="C:plasma membrane"/>
    <property type="evidence" value="ECO:0007669"/>
    <property type="project" value="UniProtKB-SubCell"/>
</dbReference>
<evidence type="ECO:0000256" key="6">
    <source>
        <dbReference type="ARBA" id="ARBA00038076"/>
    </source>
</evidence>
<evidence type="ECO:0000256" key="4">
    <source>
        <dbReference type="ARBA" id="ARBA00022989"/>
    </source>
</evidence>
<keyword evidence="5 7" id="KW-0472">Membrane</keyword>
<name>A0A1G9RYH9_9FIRM</name>
<evidence type="ECO:0000256" key="3">
    <source>
        <dbReference type="ARBA" id="ARBA00022692"/>
    </source>
</evidence>
<feature type="domain" description="ABC3 transporter permease C-terminal" evidence="8">
    <location>
        <begin position="268"/>
        <end position="382"/>
    </location>
</feature>
<gene>
    <name evidence="9" type="ORF">SAMN04488502_103151</name>
</gene>
<protein>
    <submittedName>
        <fullName evidence="9">Putative ABC transport system permease protein</fullName>
    </submittedName>
</protein>
<evidence type="ECO:0000256" key="1">
    <source>
        <dbReference type="ARBA" id="ARBA00004651"/>
    </source>
</evidence>
<evidence type="ECO:0000259" key="8">
    <source>
        <dbReference type="Pfam" id="PF02687"/>
    </source>
</evidence>
<dbReference type="InterPro" id="IPR050250">
    <property type="entry name" value="Macrolide_Exporter_MacB"/>
</dbReference>
<feature type="transmembrane region" description="Helical" evidence="7">
    <location>
        <begin position="321"/>
        <end position="343"/>
    </location>
</feature>
<evidence type="ECO:0000256" key="7">
    <source>
        <dbReference type="SAM" id="Phobius"/>
    </source>
</evidence>
<dbReference type="AlphaFoldDB" id="A0A1G9RYH9"/>
<dbReference type="GO" id="GO:0022857">
    <property type="term" value="F:transmembrane transporter activity"/>
    <property type="evidence" value="ECO:0007669"/>
    <property type="project" value="TreeGrafter"/>
</dbReference>
<dbReference type="STRING" id="146817.SAMN04488502_103151"/>
<dbReference type="RefSeq" id="WP_092071609.1">
    <property type="nucleotide sequence ID" value="NZ_FNHB01000003.1"/>
</dbReference>
<comment type="similarity">
    <text evidence="6">Belongs to the ABC-4 integral membrane protein family.</text>
</comment>
<feature type="transmembrane region" description="Helical" evidence="7">
    <location>
        <begin position="16"/>
        <end position="40"/>
    </location>
</feature>
<sequence length="399" mass="43225">MTFLVWKSILHRKLPSLAIVVTIAIGVAIVFCAANIYRGVSSGIEIARQRLGADIVVVPDTVTLEPSLVLFGGATTHTYMPQSLLGEVLAIPGVHRATPQFFTQSLSADCHDIGTQNRMLGYDPQSDWIITPWLKKLQKDVLKDDEVILGAKIPIWNQNRISILGKWYNIVAIAEETGTTLDYSLFVSMEEARRVAAKDVLLGDVWAEQGPPDGLISAILIQTGETARVEMIAGDIQRLGGVRAIVAADIKNRINSQFTVLLLLLGGIGLLTVLASLLQLFARFYSLTWERQAEWGLYLALGASGRDIAFIILGETVAVSLAGSVAGLILGGILYWLTLLLLTANQSFPFIAPGWPYRIVLSLALIASFTSLGALAAWLPARQGSKTDPGTVMTRGEFD</sequence>
<dbReference type="EMBL" id="FNHB01000003">
    <property type="protein sequence ID" value="SDM28338.1"/>
    <property type="molecule type" value="Genomic_DNA"/>
</dbReference>
<organism evidence="9 10">
    <name type="scientific">Dendrosporobacter quercicolus</name>
    <dbReference type="NCBI Taxonomy" id="146817"/>
    <lineage>
        <taxon>Bacteria</taxon>
        <taxon>Bacillati</taxon>
        <taxon>Bacillota</taxon>
        <taxon>Negativicutes</taxon>
        <taxon>Selenomonadales</taxon>
        <taxon>Sporomusaceae</taxon>
        <taxon>Dendrosporobacter</taxon>
    </lineage>
</organism>
<keyword evidence="2" id="KW-1003">Cell membrane</keyword>
<proteinExistence type="inferred from homology"/>
<evidence type="ECO:0000256" key="5">
    <source>
        <dbReference type="ARBA" id="ARBA00023136"/>
    </source>
</evidence>
<keyword evidence="3 7" id="KW-0812">Transmembrane</keyword>
<dbReference type="PANTHER" id="PTHR30572:SF4">
    <property type="entry name" value="ABC TRANSPORTER PERMEASE YTRF"/>
    <property type="match status" value="1"/>
</dbReference>
<feature type="transmembrane region" description="Helical" evidence="7">
    <location>
        <begin position="260"/>
        <end position="283"/>
    </location>
</feature>
<comment type="subcellular location">
    <subcellularLocation>
        <location evidence="1">Cell membrane</location>
        <topology evidence="1">Multi-pass membrane protein</topology>
    </subcellularLocation>
</comment>